<keyword evidence="2 6" id="KW-0378">Hydrolase</keyword>
<dbReference type="InterPro" id="IPR017853">
    <property type="entry name" value="GH"/>
</dbReference>
<evidence type="ECO:0000256" key="2">
    <source>
        <dbReference type="ARBA" id="ARBA00022801"/>
    </source>
</evidence>
<evidence type="ECO:0000259" key="5">
    <source>
        <dbReference type="Pfam" id="PF01229"/>
    </source>
</evidence>
<dbReference type="RefSeq" id="WP_148072604.1">
    <property type="nucleotide sequence ID" value="NZ_CP042913.1"/>
</dbReference>
<dbReference type="AlphaFoldDB" id="A0A5B9Q837"/>
<evidence type="ECO:0000256" key="3">
    <source>
        <dbReference type="ARBA" id="ARBA00023295"/>
    </source>
</evidence>
<feature type="signal peptide" evidence="4">
    <location>
        <begin position="1"/>
        <end position="24"/>
    </location>
</feature>
<evidence type="ECO:0000256" key="1">
    <source>
        <dbReference type="ARBA" id="ARBA00008875"/>
    </source>
</evidence>
<accession>A0A5B9Q837</accession>
<protein>
    <submittedName>
        <fullName evidence="6">Beta-xylosidase</fullName>
        <ecNumber evidence="6">3.2.1.37</ecNumber>
    </submittedName>
</protein>
<dbReference type="PANTHER" id="PTHR12631:SF8">
    <property type="entry name" value="ALPHA-L-IDURONIDASE"/>
    <property type="match status" value="1"/>
</dbReference>
<proteinExistence type="inferred from homology"/>
<keyword evidence="7" id="KW-1185">Reference proteome</keyword>
<sequence precursor="true">MNRILKSVHCLVAAVCLHHSTVVAGEASQATNSEVTIVIDTDAEAGPLYNFWNVYPVTVQAPFKDDEKHSQLRQTCRFAKYINCVRFLGGIKQEKDDYFRGVDADGNAICDFSEAIELLSGIRRCGFTPWIVLDNVPAAMCENPTMNMYGNTEPPADFRVWSSYVRQLVRALVEEFGLDEVSQWRFRVGTEPDLKPGHWSGTKEQYLAHYDHTVAAVLEVIPEADIGPGNIVDPAKKRKWHAWGMEIIDHCATGRNYATGEIGTPMKFFATSYYTDVGTSDERFDRLVSMVREKLSQYPQFEKLPVEIQEFAILSENGKWIVGEGTEWGGSWMAHIANKIYKNRVPRAFQWEWNTTKGGGIPIPLTNVTEMLDNRVGDTRLSVQSSQESEIDDIGCIATKNGESIDLIIYRHLATRDDGKPQKVQLTLQGELIAGRNWRITQGSIINSQHSGFIRQQQSDIKKAFEKEPEDSDIFAVAAGVMISNREKYLSMSKLSLLETLPELLVEDSGNIYFELELEGHSVIKLHLE</sequence>
<dbReference type="KEGG" id="bgok:Pr1d_11600"/>
<dbReference type="EC" id="3.2.1.37" evidence="6"/>
<dbReference type="SUPFAM" id="SSF51445">
    <property type="entry name" value="(Trans)glycosidases"/>
    <property type="match status" value="1"/>
</dbReference>
<feature type="domain" description="Glycosyl hydrolases family 39 N-terminal catalytic" evidence="5">
    <location>
        <begin position="36"/>
        <end position="310"/>
    </location>
</feature>
<dbReference type="GO" id="GO:0009044">
    <property type="term" value="F:xylan 1,4-beta-xylosidase activity"/>
    <property type="evidence" value="ECO:0007669"/>
    <property type="project" value="UniProtKB-EC"/>
</dbReference>
<feature type="chain" id="PRO_5022941108" evidence="4">
    <location>
        <begin position="25"/>
        <end position="529"/>
    </location>
</feature>
<dbReference type="InterPro" id="IPR051923">
    <property type="entry name" value="Glycosyl_Hydrolase_39"/>
</dbReference>
<comment type="similarity">
    <text evidence="1">Belongs to the glycosyl hydrolase 39 family.</text>
</comment>
<evidence type="ECO:0000313" key="7">
    <source>
        <dbReference type="Proteomes" id="UP000323917"/>
    </source>
</evidence>
<gene>
    <name evidence="6" type="primary">xynB</name>
    <name evidence="6" type="ORF">Pr1d_11600</name>
</gene>
<dbReference type="Proteomes" id="UP000323917">
    <property type="component" value="Chromosome"/>
</dbReference>
<evidence type="ECO:0000313" key="6">
    <source>
        <dbReference type="EMBL" id="QEG33890.1"/>
    </source>
</evidence>
<dbReference type="Gene3D" id="3.20.20.80">
    <property type="entry name" value="Glycosidases"/>
    <property type="match status" value="1"/>
</dbReference>
<keyword evidence="3 6" id="KW-0326">Glycosidase</keyword>
<dbReference type="OrthoDB" id="9776971at2"/>
<evidence type="ECO:0000256" key="4">
    <source>
        <dbReference type="SAM" id="SignalP"/>
    </source>
</evidence>
<dbReference type="PANTHER" id="PTHR12631">
    <property type="entry name" value="ALPHA-L-IDURONIDASE"/>
    <property type="match status" value="1"/>
</dbReference>
<organism evidence="6 7">
    <name type="scientific">Bythopirellula goksoeyrii</name>
    <dbReference type="NCBI Taxonomy" id="1400387"/>
    <lineage>
        <taxon>Bacteria</taxon>
        <taxon>Pseudomonadati</taxon>
        <taxon>Planctomycetota</taxon>
        <taxon>Planctomycetia</taxon>
        <taxon>Pirellulales</taxon>
        <taxon>Lacipirellulaceae</taxon>
        <taxon>Bythopirellula</taxon>
    </lineage>
</organism>
<dbReference type="EMBL" id="CP042913">
    <property type="protein sequence ID" value="QEG33890.1"/>
    <property type="molecule type" value="Genomic_DNA"/>
</dbReference>
<keyword evidence="4" id="KW-0732">Signal</keyword>
<dbReference type="InterPro" id="IPR049166">
    <property type="entry name" value="GH39_cat"/>
</dbReference>
<reference evidence="6 7" key="1">
    <citation type="submission" date="2019-08" db="EMBL/GenBank/DDBJ databases">
        <title>Deep-cultivation of Planctomycetes and their phenomic and genomic characterization uncovers novel biology.</title>
        <authorList>
            <person name="Wiegand S."/>
            <person name="Jogler M."/>
            <person name="Boedeker C."/>
            <person name="Pinto D."/>
            <person name="Vollmers J."/>
            <person name="Rivas-Marin E."/>
            <person name="Kohn T."/>
            <person name="Peeters S.H."/>
            <person name="Heuer A."/>
            <person name="Rast P."/>
            <person name="Oberbeckmann S."/>
            <person name="Bunk B."/>
            <person name="Jeske O."/>
            <person name="Meyerdierks A."/>
            <person name="Storesund J.E."/>
            <person name="Kallscheuer N."/>
            <person name="Luecker S."/>
            <person name="Lage O.M."/>
            <person name="Pohl T."/>
            <person name="Merkel B.J."/>
            <person name="Hornburger P."/>
            <person name="Mueller R.-W."/>
            <person name="Bruemmer F."/>
            <person name="Labrenz M."/>
            <person name="Spormann A.M."/>
            <person name="Op den Camp H."/>
            <person name="Overmann J."/>
            <person name="Amann R."/>
            <person name="Jetten M.S.M."/>
            <person name="Mascher T."/>
            <person name="Medema M.H."/>
            <person name="Devos D.P."/>
            <person name="Kaster A.-K."/>
            <person name="Ovreas L."/>
            <person name="Rohde M."/>
            <person name="Galperin M.Y."/>
            <person name="Jogler C."/>
        </authorList>
    </citation>
    <scope>NUCLEOTIDE SEQUENCE [LARGE SCALE GENOMIC DNA]</scope>
    <source>
        <strain evidence="6 7">Pr1d</strain>
    </source>
</reference>
<dbReference type="Pfam" id="PF01229">
    <property type="entry name" value="Glyco_hydro_39"/>
    <property type="match status" value="1"/>
</dbReference>
<name>A0A5B9Q837_9BACT</name>